<dbReference type="Proteomes" id="UP001236415">
    <property type="component" value="Chromosome"/>
</dbReference>
<accession>A0ABY8X7B2</accession>
<gene>
    <name evidence="1" type="ORF">QPK24_10270</name>
</gene>
<organism evidence="1 2">
    <name type="scientific">Paenibacillus polygoni</name>
    <dbReference type="NCBI Taxonomy" id="3050112"/>
    <lineage>
        <taxon>Bacteria</taxon>
        <taxon>Bacillati</taxon>
        <taxon>Bacillota</taxon>
        <taxon>Bacilli</taxon>
        <taxon>Bacillales</taxon>
        <taxon>Paenibacillaceae</taxon>
        <taxon>Paenibacillus</taxon>
    </lineage>
</organism>
<reference evidence="1 2" key="1">
    <citation type="submission" date="2023-06" db="EMBL/GenBank/DDBJ databases">
        <title>Paenibacillus polygonum sp. nov., an endophytic bacterium, isolated from Polygonum lapathifolium L. in Nanji Wetland National Nature Reserve, South of Poyang Lake, Jiangxi Province, China.</title>
        <authorList>
            <person name="Yu Z."/>
        </authorList>
    </citation>
    <scope>NUCLEOTIDE SEQUENCE [LARGE SCALE GENOMIC DNA]</scope>
    <source>
        <strain evidence="1 2">C31</strain>
    </source>
</reference>
<proteinExistence type="predicted"/>
<name>A0ABY8X7B2_9BACL</name>
<evidence type="ECO:0000313" key="1">
    <source>
        <dbReference type="EMBL" id="WIV21019.1"/>
    </source>
</evidence>
<protein>
    <submittedName>
        <fullName evidence="1">Uncharacterized protein</fullName>
    </submittedName>
</protein>
<dbReference type="EMBL" id="CP127162">
    <property type="protein sequence ID" value="WIV21019.1"/>
    <property type="molecule type" value="Genomic_DNA"/>
</dbReference>
<keyword evidence="2" id="KW-1185">Reference proteome</keyword>
<evidence type="ECO:0000313" key="2">
    <source>
        <dbReference type="Proteomes" id="UP001236415"/>
    </source>
</evidence>
<sequence length="77" mass="8969">MQLTIKRTEKRQLNTAGSSLPVGSCSFNYANRQDEAVNQLNSLYTYKMMDLNTEKYNRYNLFVLGSVLKNNSERYYA</sequence>
<dbReference type="RefSeq" id="WP_285748403.1">
    <property type="nucleotide sequence ID" value="NZ_CP127162.1"/>
</dbReference>